<dbReference type="OrthoDB" id="7066519at2"/>
<gene>
    <name evidence="7" type="ordered locus">Slit_2058</name>
</gene>
<dbReference type="Pfam" id="PF06305">
    <property type="entry name" value="LapA_dom"/>
    <property type="match status" value="1"/>
</dbReference>
<reference evidence="7 8" key="1">
    <citation type="submission" date="2010-03" db="EMBL/GenBank/DDBJ databases">
        <title>Complete sequence of Sideroxydans lithotrophicus ES-1.</title>
        <authorList>
            <consortium name="US DOE Joint Genome Institute"/>
            <person name="Lucas S."/>
            <person name="Copeland A."/>
            <person name="Lapidus A."/>
            <person name="Cheng J.-F."/>
            <person name="Bruce D."/>
            <person name="Goodwin L."/>
            <person name="Pitluck S."/>
            <person name="Munk A.C."/>
            <person name="Detter J.C."/>
            <person name="Han C."/>
            <person name="Tapia R."/>
            <person name="Larimer F."/>
            <person name="Land M."/>
            <person name="Hauser L."/>
            <person name="Kyrpides N."/>
            <person name="Ivanova N."/>
            <person name="Emerson D."/>
            <person name="Woyke T."/>
        </authorList>
    </citation>
    <scope>NUCLEOTIDE SEQUENCE [LARGE SCALE GENOMIC DNA]</scope>
    <source>
        <strain evidence="7 8">ES-1</strain>
    </source>
</reference>
<dbReference type="KEGG" id="slt:Slit_2058"/>
<evidence type="ECO:0000256" key="5">
    <source>
        <dbReference type="SAM" id="Phobius"/>
    </source>
</evidence>
<dbReference type="STRING" id="580332.Slit_2058"/>
<evidence type="ECO:0000256" key="1">
    <source>
        <dbReference type="ARBA" id="ARBA00022475"/>
    </source>
</evidence>
<sequence length="97" mass="11406" precursor="true">MRYLIWSLRAALFLLLLGFAMKNDQPVVLRYFFGYEWQTSLVVVLLCFFTLGVAIGLLAMLTTLLRQRREYSAVKRELQLKNKLSEIDDRHPPIQPF</sequence>
<organism evidence="7 8">
    <name type="scientific">Sideroxydans lithotrophicus (strain ES-1)</name>
    <dbReference type="NCBI Taxonomy" id="580332"/>
    <lineage>
        <taxon>Bacteria</taxon>
        <taxon>Pseudomonadati</taxon>
        <taxon>Pseudomonadota</taxon>
        <taxon>Betaproteobacteria</taxon>
        <taxon>Nitrosomonadales</taxon>
        <taxon>Gallionellaceae</taxon>
        <taxon>Sideroxydans</taxon>
    </lineage>
</organism>
<evidence type="ECO:0000256" key="4">
    <source>
        <dbReference type="ARBA" id="ARBA00023136"/>
    </source>
</evidence>
<keyword evidence="3 5" id="KW-1133">Transmembrane helix</keyword>
<evidence type="ECO:0000313" key="7">
    <source>
        <dbReference type="EMBL" id="ADE12286.1"/>
    </source>
</evidence>
<dbReference type="RefSeq" id="WP_013030184.1">
    <property type="nucleotide sequence ID" value="NC_013959.1"/>
</dbReference>
<keyword evidence="4 5" id="KW-0472">Membrane</keyword>
<dbReference type="GO" id="GO:0005886">
    <property type="term" value="C:plasma membrane"/>
    <property type="evidence" value="ECO:0007669"/>
    <property type="project" value="InterPro"/>
</dbReference>
<evidence type="ECO:0000256" key="3">
    <source>
        <dbReference type="ARBA" id="ARBA00022989"/>
    </source>
</evidence>
<dbReference type="EMBL" id="CP001965">
    <property type="protein sequence ID" value="ADE12286.1"/>
    <property type="molecule type" value="Genomic_DNA"/>
</dbReference>
<evidence type="ECO:0000256" key="2">
    <source>
        <dbReference type="ARBA" id="ARBA00022692"/>
    </source>
</evidence>
<dbReference type="eggNOG" id="COG5416">
    <property type="taxonomic scope" value="Bacteria"/>
</dbReference>
<keyword evidence="2 5" id="KW-0812">Transmembrane</keyword>
<protein>
    <recommendedName>
        <fullName evidence="6">Lipopolysaccharide assembly protein A domain-containing protein</fullName>
    </recommendedName>
</protein>
<name>D5CTX4_SIDLE</name>
<feature type="transmembrane region" description="Helical" evidence="5">
    <location>
        <begin position="41"/>
        <end position="65"/>
    </location>
</feature>
<evidence type="ECO:0000259" key="6">
    <source>
        <dbReference type="Pfam" id="PF06305"/>
    </source>
</evidence>
<feature type="domain" description="Lipopolysaccharide assembly protein A" evidence="6">
    <location>
        <begin position="22"/>
        <end position="81"/>
    </location>
</feature>
<dbReference type="HOGENOM" id="CLU_160072_1_3_4"/>
<dbReference type="InterPro" id="IPR010445">
    <property type="entry name" value="LapA_dom"/>
</dbReference>
<evidence type="ECO:0000313" key="8">
    <source>
        <dbReference type="Proteomes" id="UP000001625"/>
    </source>
</evidence>
<accession>D5CTX4</accession>
<dbReference type="AlphaFoldDB" id="D5CTX4"/>
<keyword evidence="8" id="KW-1185">Reference proteome</keyword>
<keyword evidence="1" id="KW-1003">Cell membrane</keyword>
<dbReference type="Proteomes" id="UP000001625">
    <property type="component" value="Chromosome"/>
</dbReference>
<proteinExistence type="predicted"/>